<organism evidence="2 3">
    <name type="scientific">Brevundimonas vancanneytii</name>
    <dbReference type="NCBI Taxonomy" id="1325724"/>
    <lineage>
        <taxon>Bacteria</taxon>
        <taxon>Pseudomonadati</taxon>
        <taxon>Pseudomonadota</taxon>
        <taxon>Alphaproteobacteria</taxon>
        <taxon>Caulobacterales</taxon>
        <taxon>Caulobacteraceae</taxon>
        <taxon>Brevundimonas</taxon>
    </lineage>
</organism>
<dbReference type="KEGG" id="bvy:NCTC9239_02578"/>
<reference evidence="2 3" key="1">
    <citation type="submission" date="2019-04" db="EMBL/GenBank/DDBJ databases">
        <authorList>
            <consortium name="Pathogen Informatics"/>
        </authorList>
    </citation>
    <scope>NUCLEOTIDE SEQUENCE [LARGE SCALE GENOMIC DNA]</scope>
    <source>
        <strain evidence="2 3">NCTC9239</strain>
    </source>
</reference>
<keyword evidence="3" id="KW-1185">Reference proteome</keyword>
<dbReference type="Proteomes" id="UP000309952">
    <property type="component" value="Chromosome"/>
</dbReference>
<dbReference type="InterPro" id="IPR021322">
    <property type="entry name" value="DUF2924"/>
</dbReference>
<dbReference type="RefSeq" id="WP_115616142.1">
    <property type="nucleotide sequence ID" value="NZ_LR588407.1"/>
</dbReference>
<evidence type="ECO:0000256" key="1">
    <source>
        <dbReference type="SAM" id="MobiDB-lite"/>
    </source>
</evidence>
<accession>A0A4P1KBR3</accession>
<gene>
    <name evidence="2" type="ORF">NCTC9239_02578</name>
</gene>
<evidence type="ECO:0000313" key="2">
    <source>
        <dbReference type="EMBL" id="VTO17878.1"/>
    </source>
</evidence>
<dbReference type="Pfam" id="PF11149">
    <property type="entry name" value="DUF2924"/>
    <property type="match status" value="1"/>
</dbReference>
<feature type="region of interest" description="Disordered" evidence="1">
    <location>
        <begin position="56"/>
        <end position="76"/>
    </location>
</feature>
<dbReference type="GeneID" id="56577688"/>
<feature type="compositionally biased region" description="Low complexity" evidence="1">
    <location>
        <begin position="65"/>
        <end position="76"/>
    </location>
</feature>
<protein>
    <submittedName>
        <fullName evidence="2">Protein of uncharacterized function (DUF2924)</fullName>
    </submittedName>
</protein>
<dbReference type="EMBL" id="LR588407">
    <property type="protein sequence ID" value="VTO17878.1"/>
    <property type="molecule type" value="Genomic_DNA"/>
</dbReference>
<dbReference type="AlphaFoldDB" id="A0A4P1KBR3"/>
<name>A0A4P1KBR3_9CAUL</name>
<sequence length="136" mass="15416">MTDFHMSLDRLAELGLDDLRRRWRSRYGAPPSIRSRELLALMLAWRLQAEREGGMETSVRRAMRRPGGSPGLAALPPGARLSREWKGVRHDVTVEGDGRLRWEEGVYGSLSEVARAITGSRWNGPRFFGLREEGAR</sequence>
<evidence type="ECO:0000313" key="3">
    <source>
        <dbReference type="Proteomes" id="UP000309952"/>
    </source>
</evidence>
<proteinExistence type="predicted"/>